<protein>
    <recommendedName>
        <fullName evidence="6">RNA polymerase sigma factor 70 region 4 type 2 domain-containing protein</fullName>
    </recommendedName>
</protein>
<reference evidence="7 8" key="1">
    <citation type="submission" date="2020-02" db="EMBL/GenBank/DDBJ databases">
        <title>Whole genome shotgun sequence of Streptomyces diastaticus subsp. diastaticus NBRC 13412.</title>
        <authorList>
            <person name="Ichikawa N."/>
            <person name="Komaki H."/>
            <person name="Tamura T."/>
        </authorList>
    </citation>
    <scope>NUCLEOTIDE SEQUENCE [LARGE SCALE GENOMIC DNA]</scope>
    <source>
        <strain evidence="7 8">NBRC 13412</strain>
    </source>
</reference>
<name>A0ABQ1CRP4_STRDI</name>
<dbReference type="InterPro" id="IPR013249">
    <property type="entry name" value="RNA_pol_sigma70_r4_t2"/>
</dbReference>
<accession>A0ABQ1CRP4</accession>
<dbReference type="InterPro" id="IPR013324">
    <property type="entry name" value="RNA_pol_sigma_r3/r4-like"/>
</dbReference>
<evidence type="ECO:0000256" key="3">
    <source>
        <dbReference type="ARBA" id="ARBA00023082"/>
    </source>
</evidence>
<organism evidence="7 8">
    <name type="scientific">Streptomyces diastaticus subsp. diastaticus</name>
    <dbReference type="NCBI Taxonomy" id="68040"/>
    <lineage>
        <taxon>Bacteria</taxon>
        <taxon>Bacillati</taxon>
        <taxon>Actinomycetota</taxon>
        <taxon>Actinomycetes</taxon>
        <taxon>Kitasatosporales</taxon>
        <taxon>Streptomycetaceae</taxon>
        <taxon>Streptomyces</taxon>
        <taxon>Streptomyces diastaticus group</taxon>
    </lineage>
</organism>
<comment type="similarity">
    <text evidence="1">Belongs to the sigma-70 factor family. ECF subfamily.</text>
</comment>
<dbReference type="Gene3D" id="1.10.10.10">
    <property type="entry name" value="Winged helix-like DNA-binding domain superfamily/Winged helix DNA-binding domain"/>
    <property type="match status" value="1"/>
</dbReference>
<keyword evidence="3" id="KW-0731">Sigma factor</keyword>
<dbReference type="InterPro" id="IPR036388">
    <property type="entry name" value="WH-like_DNA-bd_sf"/>
</dbReference>
<dbReference type="RefSeq" id="WP_189501100.1">
    <property type="nucleotide sequence ID" value="NZ_BLLN01000003.1"/>
</dbReference>
<comment type="caution">
    <text evidence="7">The sequence shown here is derived from an EMBL/GenBank/DDBJ whole genome shotgun (WGS) entry which is preliminary data.</text>
</comment>
<dbReference type="InterPro" id="IPR039425">
    <property type="entry name" value="RNA_pol_sigma-70-like"/>
</dbReference>
<gene>
    <name evidence="7" type="ORF">Sdia_35530</name>
</gene>
<dbReference type="EMBL" id="BLLN01000003">
    <property type="protein sequence ID" value="GFH72785.1"/>
    <property type="molecule type" value="Genomic_DNA"/>
</dbReference>
<evidence type="ECO:0000256" key="2">
    <source>
        <dbReference type="ARBA" id="ARBA00023015"/>
    </source>
</evidence>
<dbReference type="PANTHER" id="PTHR43133">
    <property type="entry name" value="RNA POLYMERASE ECF-TYPE SIGMA FACTO"/>
    <property type="match status" value="1"/>
</dbReference>
<evidence type="ECO:0000313" key="8">
    <source>
        <dbReference type="Proteomes" id="UP000472710"/>
    </source>
</evidence>
<dbReference type="Proteomes" id="UP000472710">
    <property type="component" value="Unassembled WGS sequence"/>
</dbReference>
<dbReference type="PANTHER" id="PTHR43133:SF8">
    <property type="entry name" value="RNA POLYMERASE SIGMA FACTOR HI_1459-RELATED"/>
    <property type="match status" value="1"/>
</dbReference>
<keyword evidence="4" id="KW-0238">DNA-binding</keyword>
<evidence type="ECO:0000256" key="1">
    <source>
        <dbReference type="ARBA" id="ARBA00010641"/>
    </source>
</evidence>
<keyword evidence="8" id="KW-1185">Reference proteome</keyword>
<proteinExistence type="inferred from homology"/>
<feature type="domain" description="RNA polymerase sigma factor 70 region 4 type 2" evidence="6">
    <location>
        <begin position="132"/>
        <end position="181"/>
    </location>
</feature>
<keyword evidence="2" id="KW-0805">Transcription regulation</keyword>
<evidence type="ECO:0000256" key="5">
    <source>
        <dbReference type="ARBA" id="ARBA00023163"/>
    </source>
</evidence>
<dbReference type="GeneID" id="95073763"/>
<evidence type="ECO:0000256" key="4">
    <source>
        <dbReference type="ARBA" id="ARBA00023125"/>
    </source>
</evidence>
<dbReference type="Pfam" id="PF08281">
    <property type="entry name" value="Sigma70_r4_2"/>
    <property type="match status" value="1"/>
</dbReference>
<sequence length="198" mass="22652">MTTEPPVPPASYMLNSLVGMQYDMPPTLEAYYDLYAHSYLKYAHAVLRSKDDAKLVVRRLFENLALNWDRALRAESVEAHVWRLLKEGVETHLALTGVHRENARTTSVQQAARVLLDDVRERMRRWDSPLGLYTAIADLPDRQFDVVVLSFVLGYPGPRIASIMGIQQDTVRAHRRTAVKRIAARIRPLLKSTDNEKE</sequence>
<evidence type="ECO:0000313" key="7">
    <source>
        <dbReference type="EMBL" id="GFH72785.1"/>
    </source>
</evidence>
<keyword evidence="5" id="KW-0804">Transcription</keyword>
<dbReference type="SUPFAM" id="SSF88659">
    <property type="entry name" value="Sigma3 and sigma4 domains of RNA polymerase sigma factors"/>
    <property type="match status" value="1"/>
</dbReference>
<evidence type="ECO:0000259" key="6">
    <source>
        <dbReference type="Pfam" id="PF08281"/>
    </source>
</evidence>